<gene>
    <name evidence="1" type="ORF">RRG08_048088</name>
</gene>
<name>A0AAE1B5J2_9GAST</name>
<proteinExistence type="predicted"/>
<dbReference type="EMBL" id="JAWDGP010000598">
    <property type="protein sequence ID" value="KAK3799017.1"/>
    <property type="molecule type" value="Genomic_DNA"/>
</dbReference>
<comment type="caution">
    <text evidence="1">The sequence shown here is derived from an EMBL/GenBank/DDBJ whole genome shotgun (WGS) entry which is preliminary data.</text>
</comment>
<accession>A0AAE1B5J2</accession>
<evidence type="ECO:0000313" key="2">
    <source>
        <dbReference type="Proteomes" id="UP001283361"/>
    </source>
</evidence>
<evidence type="ECO:0000313" key="1">
    <source>
        <dbReference type="EMBL" id="KAK3799017.1"/>
    </source>
</evidence>
<organism evidence="1 2">
    <name type="scientific">Elysia crispata</name>
    <name type="common">lettuce slug</name>
    <dbReference type="NCBI Taxonomy" id="231223"/>
    <lineage>
        <taxon>Eukaryota</taxon>
        <taxon>Metazoa</taxon>
        <taxon>Spiralia</taxon>
        <taxon>Lophotrochozoa</taxon>
        <taxon>Mollusca</taxon>
        <taxon>Gastropoda</taxon>
        <taxon>Heterobranchia</taxon>
        <taxon>Euthyneura</taxon>
        <taxon>Panpulmonata</taxon>
        <taxon>Sacoglossa</taxon>
        <taxon>Placobranchoidea</taxon>
        <taxon>Plakobranchidae</taxon>
        <taxon>Elysia</taxon>
    </lineage>
</organism>
<protein>
    <submittedName>
        <fullName evidence="1">Uncharacterized protein</fullName>
    </submittedName>
</protein>
<reference evidence="1" key="1">
    <citation type="journal article" date="2023" name="G3 (Bethesda)">
        <title>A reference genome for the long-term kleptoplast-retaining sea slug Elysia crispata morphotype clarki.</title>
        <authorList>
            <person name="Eastman K.E."/>
            <person name="Pendleton A.L."/>
            <person name="Shaikh M.A."/>
            <person name="Suttiyut T."/>
            <person name="Ogas R."/>
            <person name="Tomko P."/>
            <person name="Gavelis G."/>
            <person name="Widhalm J.R."/>
            <person name="Wisecaver J.H."/>
        </authorList>
    </citation>
    <scope>NUCLEOTIDE SEQUENCE</scope>
    <source>
        <strain evidence="1">ECLA1</strain>
    </source>
</reference>
<dbReference type="Proteomes" id="UP001283361">
    <property type="component" value="Unassembled WGS sequence"/>
</dbReference>
<dbReference type="AlphaFoldDB" id="A0AAE1B5J2"/>
<sequence length="207" mass="23590">MAAREVTLFEGLLRFHHHWRPLNHPSLLDDNSVGYEIYESRVKKHVMLNAVSEWKDSKPESSAVDCFLIITLLEQVHRAKSKHYDFQPETGPNLVYCCSCPMEDPTESILVVCTGQFGRFRLNLLSRSVLAGFILQILPLILLGDKAAVSTELWCPTSGLQERVVPPQPGSVRTRVFFLEQDRCVWTPPRSDLMYTMMRLTRSTAAV</sequence>
<keyword evidence="2" id="KW-1185">Reference proteome</keyword>